<dbReference type="GO" id="GO:0004672">
    <property type="term" value="F:protein kinase activity"/>
    <property type="evidence" value="ECO:0007669"/>
    <property type="project" value="InterPro"/>
</dbReference>
<gene>
    <name evidence="2" type="ORF">ALEPTO_LOCUS7121</name>
</gene>
<dbReference type="Proteomes" id="UP000789508">
    <property type="component" value="Unassembled WGS sequence"/>
</dbReference>
<evidence type="ECO:0000259" key="1">
    <source>
        <dbReference type="PROSITE" id="PS50011"/>
    </source>
</evidence>
<comment type="caution">
    <text evidence="2">The sequence shown here is derived from an EMBL/GenBank/DDBJ whole genome shotgun (WGS) entry which is preliminary data.</text>
</comment>
<dbReference type="PANTHER" id="PTHR24419">
    <property type="entry name" value="INTERLEUKIN-1 RECEPTOR-ASSOCIATED KINASE"/>
    <property type="match status" value="1"/>
</dbReference>
<feature type="non-terminal residue" evidence="2">
    <location>
        <position position="1"/>
    </location>
</feature>
<keyword evidence="3" id="KW-1185">Reference proteome</keyword>
<dbReference type="AlphaFoldDB" id="A0A9N9BVF4"/>
<dbReference type="Pfam" id="PF07714">
    <property type="entry name" value="PK_Tyr_Ser-Thr"/>
    <property type="match status" value="1"/>
</dbReference>
<dbReference type="GO" id="GO:0005524">
    <property type="term" value="F:ATP binding"/>
    <property type="evidence" value="ECO:0007669"/>
    <property type="project" value="InterPro"/>
</dbReference>
<name>A0A9N9BVF4_9GLOM</name>
<sequence length="257" mass="29784">LSTGNNCLDEFIYKTQQNSRGPIDWLDWIDYKQFSDITFLAEGGFANVYLAKWKEGPPLQYQCWYVSIGRKRNRNTKVVLKSLKNSKNMTKEFLNELETHHKCLSESDNSLKCYGVTFIPEQNEYALVLKYAQNGNIRQYIQNENENLTWYRRVELLEGIVDNLKHIHSKNFIHGDLHSGNVLKGKLVLEVRRIRNRGSAWINKDIDKDELAASTRELNKTDVRKQNLHPGAIYTSRLIPCLSNTSTVHSDDDLFAS</sequence>
<evidence type="ECO:0000313" key="2">
    <source>
        <dbReference type="EMBL" id="CAG8577943.1"/>
    </source>
</evidence>
<evidence type="ECO:0000313" key="3">
    <source>
        <dbReference type="Proteomes" id="UP000789508"/>
    </source>
</evidence>
<dbReference type="SUPFAM" id="SSF56112">
    <property type="entry name" value="Protein kinase-like (PK-like)"/>
    <property type="match status" value="1"/>
</dbReference>
<dbReference type="GO" id="GO:0005634">
    <property type="term" value="C:nucleus"/>
    <property type="evidence" value="ECO:0007669"/>
    <property type="project" value="TreeGrafter"/>
</dbReference>
<dbReference type="PROSITE" id="PS50011">
    <property type="entry name" value="PROTEIN_KINASE_DOM"/>
    <property type="match status" value="1"/>
</dbReference>
<dbReference type="EMBL" id="CAJVPS010002863">
    <property type="protein sequence ID" value="CAG8577943.1"/>
    <property type="molecule type" value="Genomic_DNA"/>
</dbReference>
<reference evidence="2" key="1">
    <citation type="submission" date="2021-06" db="EMBL/GenBank/DDBJ databases">
        <authorList>
            <person name="Kallberg Y."/>
            <person name="Tangrot J."/>
            <person name="Rosling A."/>
        </authorList>
    </citation>
    <scope>NUCLEOTIDE SEQUENCE</scope>
    <source>
        <strain evidence="2">FL130A</strain>
    </source>
</reference>
<organism evidence="2 3">
    <name type="scientific">Ambispora leptoticha</name>
    <dbReference type="NCBI Taxonomy" id="144679"/>
    <lineage>
        <taxon>Eukaryota</taxon>
        <taxon>Fungi</taxon>
        <taxon>Fungi incertae sedis</taxon>
        <taxon>Mucoromycota</taxon>
        <taxon>Glomeromycotina</taxon>
        <taxon>Glomeromycetes</taxon>
        <taxon>Archaeosporales</taxon>
        <taxon>Ambisporaceae</taxon>
        <taxon>Ambispora</taxon>
    </lineage>
</organism>
<dbReference type="GO" id="GO:0005737">
    <property type="term" value="C:cytoplasm"/>
    <property type="evidence" value="ECO:0007669"/>
    <property type="project" value="TreeGrafter"/>
</dbReference>
<proteinExistence type="predicted"/>
<dbReference type="InterPro" id="IPR001245">
    <property type="entry name" value="Ser-Thr/Tyr_kinase_cat_dom"/>
</dbReference>
<dbReference type="InterPro" id="IPR000719">
    <property type="entry name" value="Prot_kinase_dom"/>
</dbReference>
<accession>A0A9N9BVF4</accession>
<feature type="domain" description="Protein kinase" evidence="1">
    <location>
        <begin position="34"/>
        <end position="257"/>
    </location>
</feature>
<dbReference type="InterPro" id="IPR011009">
    <property type="entry name" value="Kinase-like_dom_sf"/>
</dbReference>
<dbReference type="GO" id="GO:0035556">
    <property type="term" value="P:intracellular signal transduction"/>
    <property type="evidence" value="ECO:0007669"/>
    <property type="project" value="TreeGrafter"/>
</dbReference>
<dbReference type="OrthoDB" id="2414060at2759"/>
<protein>
    <submittedName>
        <fullName evidence="2">4393_t:CDS:1</fullName>
    </submittedName>
</protein>
<dbReference type="Gene3D" id="1.10.510.10">
    <property type="entry name" value="Transferase(Phosphotransferase) domain 1"/>
    <property type="match status" value="1"/>
</dbReference>
<dbReference type="PANTHER" id="PTHR24419:SF34">
    <property type="entry name" value="PROTEIN TUBE-RELATED"/>
    <property type="match status" value="1"/>
</dbReference>